<evidence type="ECO:0000313" key="2">
    <source>
        <dbReference type="EMBL" id="UWZ38876.1"/>
    </source>
</evidence>
<proteinExistence type="predicted"/>
<reference evidence="2" key="1">
    <citation type="submission" date="2021-04" db="EMBL/GenBank/DDBJ databases">
        <title>Biosynthetic gene clusters of Dactylosporangioum roseum.</title>
        <authorList>
            <person name="Hartkoorn R.C."/>
            <person name="Beaudoing E."/>
            <person name="Hot D."/>
            <person name="Moureu S."/>
        </authorList>
    </citation>
    <scope>NUCLEOTIDE SEQUENCE</scope>
    <source>
        <strain evidence="2">NRRL B-16295</strain>
    </source>
</reference>
<accession>A0ABY5ZA05</accession>
<feature type="region of interest" description="Disordered" evidence="1">
    <location>
        <begin position="257"/>
        <end position="280"/>
    </location>
</feature>
<dbReference type="Proteomes" id="UP001058271">
    <property type="component" value="Chromosome"/>
</dbReference>
<dbReference type="EMBL" id="CP073721">
    <property type="protein sequence ID" value="UWZ38876.1"/>
    <property type="molecule type" value="Genomic_DNA"/>
</dbReference>
<evidence type="ECO:0000313" key="3">
    <source>
        <dbReference type="Proteomes" id="UP001058271"/>
    </source>
</evidence>
<protein>
    <submittedName>
        <fullName evidence="2">IniB N-terminal domain-containing protein</fullName>
    </submittedName>
</protein>
<evidence type="ECO:0000256" key="1">
    <source>
        <dbReference type="SAM" id="MobiDB-lite"/>
    </source>
</evidence>
<gene>
    <name evidence="2" type="ORF">Drose_12005</name>
</gene>
<sequence length="280" mass="27422">METPASPTLHDFVLNLLTDPAARSAFELDPEGVLVDAGLGDITEADVQDVIPLVMDYAPIGGLTEIVGTDDATLGFDGDVTGAVRQLQGITQFAVVGSRQAHGHGSDMTVNATAVAGASVGLGGLSLAPAGLPVPGAVPGALDLSLLGDPAGTLDAVDPVVGGTTGTVVDTVDPVLDTTDPVVHSVDPILGTVDPVLGGVYGTVDVTLSTATDLEPVDSLGLGGVADTGTVTDTVDATVSNVTGSVVSGHGDGLTGGLLGGSGAPAEHDQDHGGLLGHLH</sequence>
<organism evidence="2 3">
    <name type="scientific">Dactylosporangium roseum</name>
    <dbReference type="NCBI Taxonomy" id="47989"/>
    <lineage>
        <taxon>Bacteria</taxon>
        <taxon>Bacillati</taxon>
        <taxon>Actinomycetota</taxon>
        <taxon>Actinomycetes</taxon>
        <taxon>Micromonosporales</taxon>
        <taxon>Micromonosporaceae</taxon>
        <taxon>Dactylosporangium</taxon>
    </lineage>
</organism>
<dbReference type="RefSeq" id="WP_260728264.1">
    <property type="nucleotide sequence ID" value="NZ_BAAABS010000041.1"/>
</dbReference>
<name>A0ABY5ZA05_9ACTN</name>
<dbReference type="NCBIfam" id="NF038175">
    <property type="entry name" value="IniB_NTERM"/>
    <property type="match status" value="1"/>
</dbReference>
<keyword evidence="3" id="KW-1185">Reference proteome</keyword>
<dbReference type="InterPro" id="IPR049709">
    <property type="entry name" value="IniB-like_N"/>
</dbReference>